<sequence length="187" mass="21875">MFKRSDESLINKALDGDERAWQQLVSRYQTMLYHYGLRLMGNPDDARDLLQDVLMVLCRNLAQFRGDSSFKTWLFGIANYRAMDMLRKRKPTQDIDDSPDLFNDDEPTAEARLYGQQTQKIVQQQLKHLPADQRLVVELRFYQQFTFDEIADQLAISSNTVKSRFYAALDKLRTQLEVAHVEQSANF</sequence>
<evidence type="ECO:0000256" key="3">
    <source>
        <dbReference type="ARBA" id="ARBA00023082"/>
    </source>
</evidence>
<dbReference type="PANTHER" id="PTHR43133">
    <property type="entry name" value="RNA POLYMERASE ECF-TYPE SIGMA FACTO"/>
    <property type="match status" value="1"/>
</dbReference>
<comment type="caution">
    <text evidence="8">The sequence shown here is derived from an EMBL/GenBank/DDBJ whole genome shotgun (WGS) entry which is preliminary data.</text>
</comment>
<dbReference type="InterPro" id="IPR036388">
    <property type="entry name" value="WH-like_DNA-bd_sf"/>
</dbReference>
<evidence type="ECO:0000313" key="8">
    <source>
        <dbReference type="EMBL" id="RVU40277.1"/>
    </source>
</evidence>
<feature type="domain" description="RNA polymerase sigma-70 region 2" evidence="6">
    <location>
        <begin position="24"/>
        <end position="90"/>
    </location>
</feature>
<dbReference type="GO" id="GO:0016987">
    <property type="term" value="F:sigma factor activity"/>
    <property type="evidence" value="ECO:0007669"/>
    <property type="project" value="UniProtKB-KW"/>
</dbReference>
<comment type="similarity">
    <text evidence="1">Belongs to the sigma-70 factor family. ECF subfamily.</text>
</comment>
<accession>A0A437R0N2</accession>
<dbReference type="InterPro" id="IPR013324">
    <property type="entry name" value="RNA_pol_sigma_r3/r4-like"/>
</dbReference>
<organism evidence="8 9">
    <name type="scientific">Rheinheimera riviphila</name>
    <dbReference type="NCBI Taxonomy" id="1834037"/>
    <lineage>
        <taxon>Bacteria</taxon>
        <taxon>Pseudomonadati</taxon>
        <taxon>Pseudomonadota</taxon>
        <taxon>Gammaproteobacteria</taxon>
        <taxon>Chromatiales</taxon>
        <taxon>Chromatiaceae</taxon>
        <taxon>Rheinheimera</taxon>
    </lineage>
</organism>
<dbReference type="GO" id="GO:0006352">
    <property type="term" value="P:DNA-templated transcription initiation"/>
    <property type="evidence" value="ECO:0007669"/>
    <property type="project" value="InterPro"/>
</dbReference>
<dbReference type="NCBIfam" id="TIGR02937">
    <property type="entry name" value="sigma70-ECF"/>
    <property type="match status" value="1"/>
</dbReference>
<dbReference type="EMBL" id="SACS01000005">
    <property type="protein sequence ID" value="RVU40277.1"/>
    <property type="molecule type" value="Genomic_DNA"/>
</dbReference>
<dbReference type="CDD" id="cd06171">
    <property type="entry name" value="Sigma70_r4"/>
    <property type="match status" value="1"/>
</dbReference>
<dbReference type="SUPFAM" id="SSF88946">
    <property type="entry name" value="Sigma2 domain of RNA polymerase sigma factors"/>
    <property type="match status" value="1"/>
</dbReference>
<keyword evidence="3" id="KW-0731">Sigma factor</keyword>
<dbReference type="GO" id="GO:0003677">
    <property type="term" value="F:DNA binding"/>
    <property type="evidence" value="ECO:0007669"/>
    <property type="project" value="UniProtKB-KW"/>
</dbReference>
<dbReference type="PANTHER" id="PTHR43133:SF8">
    <property type="entry name" value="RNA POLYMERASE SIGMA FACTOR HI_1459-RELATED"/>
    <property type="match status" value="1"/>
</dbReference>
<dbReference type="InterPro" id="IPR013249">
    <property type="entry name" value="RNA_pol_sigma70_r4_t2"/>
</dbReference>
<dbReference type="Pfam" id="PF04542">
    <property type="entry name" value="Sigma70_r2"/>
    <property type="match status" value="1"/>
</dbReference>
<evidence type="ECO:0000259" key="7">
    <source>
        <dbReference type="Pfam" id="PF08281"/>
    </source>
</evidence>
<dbReference type="InterPro" id="IPR039425">
    <property type="entry name" value="RNA_pol_sigma-70-like"/>
</dbReference>
<evidence type="ECO:0000256" key="5">
    <source>
        <dbReference type="ARBA" id="ARBA00023163"/>
    </source>
</evidence>
<keyword evidence="4" id="KW-0238">DNA-binding</keyword>
<evidence type="ECO:0000256" key="2">
    <source>
        <dbReference type="ARBA" id="ARBA00023015"/>
    </source>
</evidence>
<dbReference type="InterPro" id="IPR014284">
    <property type="entry name" value="RNA_pol_sigma-70_dom"/>
</dbReference>
<evidence type="ECO:0000256" key="1">
    <source>
        <dbReference type="ARBA" id="ARBA00010641"/>
    </source>
</evidence>
<dbReference type="InterPro" id="IPR013325">
    <property type="entry name" value="RNA_pol_sigma_r2"/>
</dbReference>
<dbReference type="Gene3D" id="1.10.10.10">
    <property type="entry name" value="Winged helix-like DNA-binding domain superfamily/Winged helix DNA-binding domain"/>
    <property type="match status" value="1"/>
</dbReference>
<evidence type="ECO:0000256" key="4">
    <source>
        <dbReference type="ARBA" id="ARBA00023125"/>
    </source>
</evidence>
<gene>
    <name evidence="8" type="ORF">EOE67_06690</name>
</gene>
<dbReference type="Gene3D" id="1.10.1740.10">
    <property type="match status" value="1"/>
</dbReference>
<dbReference type="Pfam" id="PF08281">
    <property type="entry name" value="Sigma70_r4_2"/>
    <property type="match status" value="1"/>
</dbReference>
<evidence type="ECO:0000313" key="9">
    <source>
        <dbReference type="Proteomes" id="UP000283077"/>
    </source>
</evidence>
<keyword evidence="2" id="KW-0805">Transcription regulation</keyword>
<dbReference type="AlphaFoldDB" id="A0A437R0N2"/>
<dbReference type="OrthoDB" id="9784272at2"/>
<dbReference type="Proteomes" id="UP000283077">
    <property type="component" value="Unassembled WGS sequence"/>
</dbReference>
<reference evidence="8 9" key="1">
    <citation type="submission" date="2019-01" db="EMBL/GenBank/DDBJ databases">
        <authorList>
            <person name="Chen W.-M."/>
        </authorList>
    </citation>
    <scope>NUCLEOTIDE SEQUENCE [LARGE SCALE GENOMIC DNA]</scope>
    <source>
        <strain evidence="8 9">KYPC3</strain>
    </source>
</reference>
<protein>
    <submittedName>
        <fullName evidence="8">Sigma-70 family RNA polymerase sigma factor</fullName>
    </submittedName>
</protein>
<evidence type="ECO:0000259" key="6">
    <source>
        <dbReference type="Pfam" id="PF04542"/>
    </source>
</evidence>
<keyword evidence="9" id="KW-1185">Reference proteome</keyword>
<name>A0A437R0N2_9GAMM</name>
<dbReference type="RefSeq" id="WP_127698264.1">
    <property type="nucleotide sequence ID" value="NZ_SACS01000005.1"/>
</dbReference>
<proteinExistence type="inferred from homology"/>
<feature type="domain" description="RNA polymerase sigma factor 70 region 4 type 2" evidence="7">
    <location>
        <begin position="121"/>
        <end position="172"/>
    </location>
</feature>
<keyword evidence="5" id="KW-0804">Transcription</keyword>
<dbReference type="InterPro" id="IPR007627">
    <property type="entry name" value="RNA_pol_sigma70_r2"/>
</dbReference>
<dbReference type="SUPFAM" id="SSF88659">
    <property type="entry name" value="Sigma3 and sigma4 domains of RNA polymerase sigma factors"/>
    <property type="match status" value="1"/>
</dbReference>